<sequence>MSPPRHSPDACPCGSARAYAYCCGPLHAGTALAASAQDLMRSRYSAYVRADAEYLLATWHPSTRPPALEFDPATRWLGLQVKRHALTGEDSAVVEFVARCRTGGAAAVRLHEISRFVREDGRWYYLDGEFPRG</sequence>
<accession>A0ABW2YR11</accession>
<evidence type="ECO:0000259" key="3">
    <source>
        <dbReference type="Pfam" id="PF17775"/>
    </source>
</evidence>
<protein>
    <recommendedName>
        <fullName evidence="2">UPF0225 protein ACFQZQ_10195</fullName>
    </recommendedName>
</protein>
<dbReference type="HAMAP" id="MF_00612">
    <property type="entry name" value="UPF0225"/>
    <property type="match status" value="1"/>
</dbReference>
<evidence type="ECO:0000313" key="4">
    <source>
        <dbReference type="EMBL" id="MFD0739648.1"/>
    </source>
</evidence>
<proteinExistence type="inferred from homology"/>
<dbReference type="Pfam" id="PF17775">
    <property type="entry name" value="YchJ_M-like"/>
    <property type="match status" value="1"/>
</dbReference>
<dbReference type="Pfam" id="PF02810">
    <property type="entry name" value="SEC-C"/>
    <property type="match status" value="1"/>
</dbReference>
<dbReference type="InterPro" id="IPR023006">
    <property type="entry name" value="YchJ-like"/>
</dbReference>
<dbReference type="InterPro" id="IPR032710">
    <property type="entry name" value="NTF2-like_dom_sf"/>
</dbReference>
<comment type="similarity">
    <text evidence="1 2">Belongs to the UPF0225 family.</text>
</comment>
<dbReference type="RefSeq" id="WP_386812679.1">
    <property type="nucleotide sequence ID" value="NZ_JBHTIH010000004.1"/>
</dbReference>
<evidence type="ECO:0000256" key="1">
    <source>
        <dbReference type="ARBA" id="ARBA00010839"/>
    </source>
</evidence>
<name>A0ABW2YR11_9GAMM</name>
<keyword evidence="5" id="KW-1185">Reference proteome</keyword>
<dbReference type="EMBL" id="JBHTIH010000004">
    <property type="protein sequence ID" value="MFD0739648.1"/>
    <property type="molecule type" value="Genomic_DNA"/>
</dbReference>
<evidence type="ECO:0000313" key="5">
    <source>
        <dbReference type="Proteomes" id="UP001597090"/>
    </source>
</evidence>
<gene>
    <name evidence="4" type="ORF">ACFQZQ_10195</name>
</gene>
<organism evidence="4 5">
    <name type="scientific">Lysobacter koreensis</name>
    <dbReference type="NCBI Taxonomy" id="266122"/>
    <lineage>
        <taxon>Bacteria</taxon>
        <taxon>Pseudomonadati</taxon>
        <taxon>Pseudomonadota</taxon>
        <taxon>Gammaproteobacteria</taxon>
        <taxon>Lysobacterales</taxon>
        <taxon>Lysobacteraceae</taxon>
        <taxon>Lysobacter</taxon>
    </lineage>
</organism>
<dbReference type="SUPFAM" id="SSF54427">
    <property type="entry name" value="NTF2-like"/>
    <property type="match status" value="1"/>
</dbReference>
<dbReference type="Proteomes" id="UP001597090">
    <property type="component" value="Unassembled WGS sequence"/>
</dbReference>
<reference evidence="5" key="1">
    <citation type="journal article" date="2019" name="Int. J. Syst. Evol. Microbiol.">
        <title>The Global Catalogue of Microorganisms (GCM) 10K type strain sequencing project: providing services to taxonomists for standard genome sequencing and annotation.</title>
        <authorList>
            <consortium name="The Broad Institute Genomics Platform"/>
            <consortium name="The Broad Institute Genome Sequencing Center for Infectious Disease"/>
            <person name="Wu L."/>
            <person name="Ma J."/>
        </authorList>
    </citation>
    <scope>NUCLEOTIDE SEQUENCE [LARGE SCALE GENOMIC DNA]</scope>
    <source>
        <strain evidence="5">CCUG 55491</strain>
    </source>
</reference>
<dbReference type="PANTHER" id="PTHR33747">
    <property type="entry name" value="UPF0225 PROTEIN SCO1677"/>
    <property type="match status" value="1"/>
</dbReference>
<dbReference type="InterPro" id="IPR048469">
    <property type="entry name" value="YchJ-like_M"/>
</dbReference>
<dbReference type="PANTHER" id="PTHR33747:SF1">
    <property type="entry name" value="ADENYLATE CYCLASE-ASSOCIATED CAP C-TERMINAL DOMAIN-CONTAINING PROTEIN"/>
    <property type="match status" value="1"/>
</dbReference>
<comment type="caution">
    <text evidence="4">The sequence shown here is derived from an EMBL/GenBank/DDBJ whole genome shotgun (WGS) entry which is preliminary data.</text>
</comment>
<feature type="domain" description="YchJ-like middle NTF2-like" evidence="3">
    <location>
        <begin position="36"/>
        <end position="128"/>
    </location>
</feature>
<evidence type="ECO:0000256" key="2">
    <source>
        <dbReference type="HAMAP-Rule" id="MF_00612"/>
    </source>
</evidence>
<dbReference type="Gene3D" id="3.10.450.50">
    <property type="match status" value="1"/>
</dbReference>
<dbReference type="InterPro" id="IPR004027">
    <property type="entry name" value="SEC_C_motif"/>
</dbReference>